<evidence type="ECO:0000313" key="1">
    <source>
        <dbReference type="EMBL" id="CAC5408383.1"/>
    </source>
</evidence>
<organism evidence="1 2">
    <name type="scientific">Mytilus coruscus</name>
    <name type="common">Sea mussel</name>
    <dbReference type="NCBI Taxonomy" id="42192"/>
    <lineage>
        <taxon>Eukaryota</taxon>
        <taxon>Metazoa</taxon>
        <taxon>Spiralia</taxon>
        <taxon>Lophotrochozoa</taxon>
        <taxon>Mollusca</taxon>
        <taxon>Bivalvia</taxon>
        <taxon>Autobranchia</taxon>
        <taxon>Pteriomorphia</taxon>
        <taxon>Mytilida</taxon>
        <taxon>Mytiloidea</taxon>
        <taxon>Mytilidae</taxon>
        <taxon>Mytilinae</taxon>
        <taxon>Mytilus</taxon>
    </lineage>
</organism>
<name>A0A6J8DID4_MYTCO</name>
<keyword evidence="2" id="KW-1185">Reference proteome</keyword>
<gene>
    <name evidence="1" type="ORF">MCOR_41784</name>
</gene>
<evidence type="ECO:0000313" key="2">
    <source>
        <dbReference type="Proteomes" id="UP000507470"/>
    </source>
</evidence>
<dbReference type="EMBL" id="CACVKT020007531">
    <property type="protein sequence ID" value="CAC5408383.1"/>
    <property type="molecule type" value="Genomic_DNA"/>
</dbReference>
<proteinExistence type="predicted"/>
<dbReference type="AlphaFoldDB" id="A0A6J8DID4"/>
<reference evidence="1 2" key="1">
    <citation type="submission" date="2020-06" db="EMBL/GenBank/DDBJ databases">
        <authorList>
            <person name="Li R."/>
            <person name="Bekaert M."/>
        </authorList>
    </citation>
    <scope>NUCLEOTIDE SEQUENCE [LARGE SCALE GENOMIC DNA]</scope>
    <source>
        <strain evidence="2">wild</strain>
    </source>
</reference>
<dbReference type="PANTHER" id="PTHR19446">
    <property type="entry name" value="REVERSE TRANSCRIPTASES"/>
    <property type="match status" value="1"/>
</dbReference>
<dbReference type="Proteomes" id="UP000507470">
    <property type="component" value="Unassembled WGS sequence"/>
</dbReference>
<dbReference type="OrthoDB" id="6243574at2759"/>
<accession>A0A6J8DID4</accession>
<protein>
    <submittedName>
        <fullName evidence="1">Uncharacterized protein</fullName>
    </submittedName>
</protein>
<sequence>MRNINVTSKGVEKMVNNVNVTKAIGPDGIHSCVLKEMSKELSDILAHLFQQFINRSTISDEYLPSLEKKPDTCISIPSNYGPVSLTCITCKLLEHIICSNLMQHFKDQNIPNNIQHAFRKYHSCETQLVSVIHDWETSIENWKQTDIFILEFEKAFSTVPHELLKCKLSRYGVRRKNIKLERLDLNTEYAMRGVNGCN</sequence>